<dbReference type="GO" id="GO:1990111">
    <property type="term" value="C:spermatoproteasome complex"/>
    <property type="evidence" value="ECO:0007669"/>
    <property type="project" value="TreeGrafter"/>
</dbReference>
<reference evidence="13 14" key="1">
    <citation type="submission" date="2019-04" db="EMBL/GenBank/DDBJ databases">
        <title>Chromosome genome assembly for Takifugu flavidus.</title>
        <authorList>
            <person name="Xiao S."/>
        </authorList>
    </citation>
    <scope>NUCLEOTIDE SEQUENCE [LARGE SCALE GENOMIC DNA]</scope>
    <source>
        <strain evidence="13">HTHZ2018</strain>
        <tissue evidence="13">Muscle</tissue>
    </source>
</reference>
<dbReference type="Gene3D" id="1.25.10.10">
    <property type="entry name" value="Leucine-rich Repeat Variant"/>
    <property type="match status" value="1"/>
</dbReference>
<keyword evidence="5" id="KW-0677">Repeat</keyword>
<evidence type="ECO:0000259" key="10">
    <source>
        <dbReference type="Pfam" id="PF11919"/>
    </source>
</evidence>
<evidence type="ECO:0000259" key="12">
    <source>
        <dbReference type="Pfam" id="PF23096"/>
    </source>
</evidence>
<dbReference type="InterPro" id="IPR021843">
    <property type="entry name" value="PSME4_C"/>
</dbReference>
<sequence length="1312" mass="148366">MLSYTSCLLLEELQEWEMGLCHGLTSVPSSEHKGRREEGSGHLQKTISHPDMWATTGPGLKSKNEASQPTSAPWTSPSSSAEDEDFQGEDELDKELLWNLQLLSEVTRVDGEQLLKYRAELERVLCVCVRVRCKPAYVLACGLLEHCLRSLSLIYPTEYRSTAGGFHADLPIRDWGRAGDVAALGVHWHVPSREEEDFVFQLLSRLLQPELQRIQDHVSGDQPMSREELLQSLAVVQHCLLGAGGLLPPLEGPPVPDLVSSLVDLGEVQLHVGVDYDAGRQDHRASVCRTMRLLLRHILENSEDDTKSLFVIIKVISHLLLFRGTHRKDFDSRWKSFTLVKKSMENRVSVKARCRSDRGNRLLGKKQHIRALLIDRVLLQHEMRKLVVEGAEYKVVHQELLCDLLLLCTSTYSEVRGRAQTLLASALGIFSFAYRDLVPRILGLLAPQGSGSTQHQLKGALYCLLALHSSTLHAGARDWDYVGQVWPALVRCGLSPAMSLEKPSIAHLLDDIIDRIHRQHDTIGIYFTVSEGCVSIAGLMARSDNPRPCSAAPSVDELKEGLQRQRIRNVVASRQEPPQALITCSAELLTCSSWVHRKYEKLVNDLLDCLEDRDLPWKFEYMAADLLALQLRDDHPLPPDGVLYFTQSLTHDSINIRKVAILAMAGILKQLKRPTKKVALKPSDISEPDAQRGGAAVCAGPPGHLSSCCAGGVEDPGGPCSGDRESNRWLQYHSRDLPLSQERWDALRYVEKTHWGYSCWPRQVMIQAASEDPQHDLPYEDMSEGEKIVFEYFSDAEFVEQLLDFLSLEERKGKDSFNPRRFCLFKGLFRNYGDAFLPLLWPHLERLASSSHESSQRCVCEITAGLIRGSKLWSFNKVDRLWRGLCPLIRTALSNITMETYTDWGTCIATACEGRDPRKLHWLFEMLMESPLSGEGGSFRDASLLYVLQGGLAQQQWRVAELLHRLLAYLEPKLTQVYKNVRERIGSVLTYIFMIDVALPNTRPTSSPHVSDFVTRVLERLTPLMSEAEIHNQEEDVSQETNEHSQAVKLLKTVLKWLMVSAGRTFTTPVRQQLQLLPLLFKIAPVEIDENYDEMKQDARTCLSLMSQGLLYPEHIPLVLAALEEMAGSWSWHARFSVLTYLQIMVFYNLFTLLSLPGQVLRVRVLVLQLLLDEQLEVRDMAGTTLSGLLQCQFFPLDLELQEHLQALSQTRLPRARGELASSDLVRRHAGVLGLSACILSSPYHVPDWMPQVLMELSDHLNDPQPIEMTVKKTLSEFRRTHHDNWPEHRQSFTDDQLLVLTDLLVSPCYYA</sequence>
<feature type="domain" description="Proteasome activator complex subunit 4-like HEAT repeat-like" evidence="12">
    <location>
        <begin position="642"/>
        <end position="949"/>
    </location>
</feature>
<evidence type="ECO:0000256" key="4">
    <source>
        <dbReference type="ARBA" id="ARBA00022490"/>
    </source>
</evidence>
<dbReference type="GO" id="GO:0070628">
    <property type="term" value="F:proteasome binding"/>
    <property type="evidence" value="ECO:0007669"/>
    <property type="project" value="InterPro"/>
</dbReference>
<evidence type="ECO:0000256" key="8">
    <source>
        <dbReference type="ARBA" id="ARBA00023242"/>
    </source>
</evidence>
<name>A0A5C6PUB5_9TELE</name>
<evidence type="ECO:0000256" key="2">
    <source>
        <dbReference type="ARBA" id="ARBA00004496"/>
    </source>
</evidence>
<feature type="compositionally biased region" description="Basic and acidic residues" evidence="9">
    <location>
        <begin position="30"/>
        <end position="40"/>
    </location>
</feature>
<accession>A0A5C6PUB5</accession>
<dbReference type="InterPro" id="IPR055455">
    <property type="entry name" value="HEAT_PSME4"/>
</dbReference>
<dbReference type="Pfam" id="PF16507">
    <property type="entry name" value="HEAT_PSME4_mid"/>
    <property type="match status" value="1"/>
</dbReference>
<dbReference type="Pfam" id="PF11919">
    <property type="entry name" value="PSME4_C"/>
    <property type="match status" value="1"/>
</dbReference>
<dbReference type="Proteomes" id="UP000324091">
    <property type="component" value="Chromosome 1"/>
</dbReference>
<dbReference type="InterPro" id="IPR035309">
    <property type="entry name" value="PSME4"/>
</dbReference>
<evidence type="ECO:0000313" key="13">
    <source>
        <dbReference type="EMBL" id="TWW82327.1"/>
    </source>
</evidence>
<keyword evidence="13" id="KW-0647">Proteasome</keyword>
<keyword evidence="14" id="KW-1185">Reference proteome</keyword>
<feature type="domain" description="Proteasome activator complex subunit 4 C-terminal" evidence="10">
    <location>
        <begin position="1226"/>
        <end position="1312"/>
    </location>
</feature>
<dbReference type="GO" id="GO:0016607">
    <property type="term" value="C:nuclear speck"/>
    <property type="evidence" value="ECO:0007669"/>
    <property type="project" value="UniProtKB-SubCell"/>
</dbReference>
<comment type="similarity">
    <text evidence="3">Belongs to the BLM10 family.</text>
</comment>
<evidence type="ECO:0000313" key="14">
    <source>
        <dbReference type="Proteomes" id="UP000324091"/>
    </source>
</evidence>
<evidence type="ECO:0000256" key="3">
    <source>
        <dbReference type="ARBA" id="ARBA00005739"/>
    </source>
</evidence>
<keyword evidence="7" id="KW-0234">DNA repair</keyword>
<dbReference type="GO" id="GO:0010499">
    <property type="term" value="P:proteasomal ubiquitin-independent protein catabolic process"/>
    <property type="evidence" value="ECO:0007669"/>
    <property type="project" value="TreeGrafter"/>
</dbReference>
<feature type="domain" description="Proteasome activator Blm10 middle HEAT repeats region" evidence="11">
    <location>
        <begin position="91"/>
        <end position="246"/>
    </location>
</feature>
<evidence type="ECO:0000256" key="1">
    <source>
        <dbReference type="ARBA" id="ARBA00004324"/>
    </source>
</evidence>
<organism evidence="13 14">
    <name type="scientific">Takifugu flavidus</name>
    <name type="common">sansaifugu</name>
    <dbReference type="NCBI Taxonomy" id="433684"/>
    <lineage>
        <taxon>Eukaryota</taxon>
        <taxon>Metazoa</taxon>
        <taxon>Chordata</taxon>
        <taxon>Craniata</taxon>
        <taxon>Vertebrata</taxon>
        <taxon>Euteleostomi</taxon>
        <taxon>Actinopterygii</taxon>
        <taxon>Neopterygii</taxon>
        <taxon>Teleostei</taxon>
        <taxon>Neoteleostei</taxon>
        <taxon>Acanthomorphata</taxon>
        <taxon>Eupercaria</taxon>
        <taxon>Tetraodontiformes</taxon>
        <taxon>Tetradontoidea</taxon>
        <taxon>Tetraodontidae</taxon>
        <taxon>Takifugu</taxon>
    </lineage>
</organism>
<keyword evidence="6" id="KW-0227">DNA damage</keyword>
<keyword evidence="4" id="KW-0963">Cytoplasm</keyword>
<proteinExistence type="inferred from homology"/>
<feature type="region of interest" description="Disordered" evidence="9">
    <location>
        <begin position="27"/>
        <end position="86"/>
    </location>
</feature>
<evidence type="ECO:0000256" key="5">
    <source>
        <dbReference type="ARBA" id="ARBA00022737"/>
    </source>
</evidence>
<evidence type="ECO:0000256" key="7">
    <source>
        <dbReference type="ARBA" id="ARBA00023204"/>
    </source>
</evidence>
<dbReference type="InterPro" id="IPR032430">
    <property type="entry name" value="Blm10_mid"/>
</dbReference>
<protein>
    <submittedName>
        <fullName evidence="13">Proteasome activator complex subunit 4B</fullName>
    </submittedName>
</protein>
<dbReference type="Pfam" id="PF23096">
    <property type="entry name" value="HEAT_PSME4"/>
    <property type="match status" value="1"/>
</dbReference>
<evidence type="ECO:0000256" key="6">
    <source>
        <dbReference type="ARBA" id="ARBA00022763"/>
    </source>
</evidence>
<comment type="subcellular location">
    <subcellularLocation>
        <location evidence="2">Cytoplasm</location>
    </subcellularLocation>
    <subcellularLocation>
        <location evidence="1">Nucleus speckle</location>
    </subcellularLocation>
</comment>
<keyword evidence="8" id="KW-0539">Nucleus</keyword>
<evidence type="ECO:0000259" key="11">
    <source>
        <dbReference type="Pfam" id="PF16507"/>
    </source>
</evidence>
<dbReference type="SUPFAM" id="SSF48371">
    <property type="entry name" value="ARM repeat"/>
    <property type="match status" value="1"/>
</dbReference>
<gene>
    <name evidence="13" type="ORF">D4764_01G0021420</name>
</gene>
<dbReference type="PANTHER" id="PTHR32170">
    <property type="entry name" value="PROTEASOME ACTIVATOR COMPLEX SUBUNIT 4"/>
    <property type="match status" value="1"/>
</dbReference>
<dbReference type="GO" id="GO:0016504">
    <property type="term" value="F:peptidase activator activity"/>
    <property type="evidence" value="ECO:0007669"/>
    <property type="project" value="InterPro"/>
</dbReference>
<dbReference type="InterPro" id="IPR016024">
    <property type="entry name" value="ARM-type_fold"/>
</dbReference>
<feature type="compositionally biased region" description="Low complexity" evidence="9">
    <location>
        <begin position="66"/>
        <end position="80"/>
    </location>
</feature>
<dbReference type="GO" id="GO:0005829">
    <property type="term" value="C:cytosol"/>
    <property type="evidence" value="ECO:0007669"/>
    <property type="project" value="TreeGrafter"/>
</dbReference>
<dbReference type="EMBL" id="RHFK02000001">
    <property type="protein sequence ID" value="TWW82327.1"/>
    <property type="molecule type" value="Genomic_DNA"/>
</dbReference>
<evidence type="ECO:0000256" key="9">
    <source>
        <dbReference type="SAM" id="MobiDB-lite"/>
    </source>
</evidence>
<dbReference type="PANTHER" id="PTHR32170:SF3">
    <property type="entry name" value="PROTEASOME ACTIVATOR COMPLEX SUBUNIT 4"/>
    <property type="match status" value="1"/>
</dbReference>
<dbReference type="GO" id="GO:0006281">
    <property type="term" value="P:DNA repair"/>
    <property type="evidence" value="ECO:0007669"/>
    <property type="project" value="UniProtKB-KW"/>
</dbReference>
<dbReference type="InterPro" id="IPR011989">
    <property type="entry name" value="ARM-like"/>
</dbReference>
<comment type="caution">
    <text evidence="13">The sequence shown here is derived from an EMBL/GenBank/DDBJ whole genome shotgun (WGS) entry which is preliminary data.</text>
</comment>